<comment type="caution">
    <text evidence="10">The sequence shown here is derived from an EMBL/GenBank/DDBJ whole genome shotgun (WGS) entry which is preliminary data.</text>
</comment>
<dbReference type="PROSITE" id="PS50192">
    <property type="entry name" value="T_SNARE"/>
    <property type="match status" value="1"/>
</dbReference>
<dbReference type="Proteomes" id="UP000192578">
    <property type="component" value="Unassembled WGS sequence"/>
</dbReference>
<evidence type="ECO:0000256" key="6">
    <source>
        <dbReference type="ARBA" id="ARBA00023054"/>
    </source>
</evidence>
<evidence type="ECO:0000256" key="3">
    <source>
        <dbReference type="ARBA" id="ARBA00022448"/>
    </source>
</evidence>
<dbReference type="GO" id="GO:0016020">
    <property type="term" value="C:membrane"/>
    <property type="evidence" value="ECO:0007669"/>
    <property type="project" value="UniProtKB-SubCell"/>
</dbReference>
<dbReference type="CDD" id="cd15851">
    <property type="entry name" value="SNARE_Syntaxin6"/>
    <property type="match status" value="1"/>
</dbReference>
<dbReference type="InterPro" id="IPR000727">
    <property type="entry name" value="T_SNARE_dom"/>
</dbReference>
<keyword evidence="4 8" id="KW-0812">Transmembrane</keyword>
<dbReference type="FunFam" id="1.20.5.110:FF:000006">
    <property type="entry name" value="Syntaxin 6"/>
    <property type="match status" value="1"/>
</dbReference>
<gene>
    <name evidence="10" type="ORF">BV898_02398</name>
</gene>
<evidence type="ECO:0000256" key="1">
    <source>
        <dbReference type="ARBA" id="ARBA00004211"/>
    </source>
</evidence>
<keyword evidence="7 8" id="KW-0472">Membrane</keyword>
<comment type="similarity">
    <text evidence="2">Belongs to the syntaxin family.</text>
</comment>
<accession>A0A1W0X7X7</accession>
<proteinExistence type="inferred from homology"/>
<name>A0A1W0X7X7_HYPEX</name>
<evidence type="ECO:0000313" key="10">
    <source>
        <dbReference type="EMBL" id="OQV23656.1"/>
    </source>
</evidence>
<evidence type="ECO:0000256" key="7">
    <source>
        <dbReference type="ARBA" id="ARBA00023136"/>
    </source>
</evidence>
<dbReference type="EMBL" id="MTYJ01000010">
    <property type="protein sequence ID" value="OQV23656.1"/>
    <property type="molecule type" value="Genomic_DNA"/>
</dbReference>
<keyword evidence="3" id="KW-0813">Transport</keyword>
<keyword evidence="6" id="KW-0175">Coiled coil</keyword>
<dbReference type="Gene3D" id="1.20.5.110">
    <property type="match status" value="1"/>
</dbReference>
<dbReference type="SMART" id="SM00397">
    <property type="entry name" value="t_SNARE"/>
    <property type="match status" value="1"/>
</dbReference>
<sequence length="147" mass="16628">MDNRASKSGVGDADYRKTLFGTTSSTAVGNKKYEKLRHDEEEGEAFLSDTIQQQQRVIQLQDNTLDKIGTSVGTLKEMSQKIGSEITEHMVIMDDLGNSMEKTDTTMSYVMKKLNKVSRMADDRTQWTVLIVLVIILFIVILLFFVL</sequence>
<organism evidence="10 11">
    <name type="scientific">Hypsibius exemplaris</name>
    <name type="common">Freshwater tardigrade</name>
    <dbReference type="NCBI Taxonomy" id="2072580"/>
    <lineage>
        <taxon>Eukaryota</taxon>
        <taxon>Metazoa</taxon>
        <taxon>Ecdysozoa</taxon>
        <taxon>Tardigrada</taxon>
        <taxon>Eutardigrada</taxon>
        <taxon>Parachela</taxon>
        <taxon>Hypsibioidea</taxon>
        <taxon>Hypsibiidae</taxon>
        <taxon>Hypsibius</taxon>
    </lineage>
</organism>
<evidence type="ECO:0000256" key="4">
    <source>
        <dbReference type="ARBA" id="ARBA00022692"/>
    </source>
</evidence>
<evidence type="ECO:0000256" key="2">
    <source>
        <dbReference type="ARBA" id="ARBA00009063"/>
    </source>
</evidence>
<evidence type="ECO:0000256" key="8">
    <source>
        <dbReference type="SAM" id="Phobius"/>
    </source>
</evidence>
<dbReference type="OrthoDB" id="546861at2759"/>
<evidence type="ECO:0000256" key="5">
    <source>
        <dbReference type="ARBA" id="ARBA00022989"/>
    </source>
</evidence>
<dbReference type="Pfam" id="PF05739">
    <property type="entry name" value="SNARE"/>
    <property type="match status" value="1"/>
</dbReference>
<keyword evidence="11" id="KW-1185">Reference proteome</keyword>
<comment type="subcellular location">
    <subcellularLocation>
        <location evidence="1">Membrane</location>
        <topology evidence="1">Single-pass type IV membrane protein</topology>
    </subcellularLocation>
</comment>
<evidence type="ECO:0000259" key="9">
    <source>
        <dbReference type="PROSITE" id="PS50192"/>
    </source>
</evidence>
<feature type="transmembrane region" description="Helical" evidence="8">
    <location>
        <begin position="127"/>
        <end position="146"/>
    </location>
</feature>
<dbReference type="AlphaFoldDB" id="A0A1W0X7X7"/>
<dbReference type="SUPFAM" id="SSF58038">
    <property type="entry name" value="SNARE fusion complex"/>
    <property type="match status" value="1"/>
</dbReference>
<reference evidence="11" key="1">
    <citation type="submission" date="2017-01" db="EMBL/GenBank/DDBJ databases">
        <title>Comparative genomics of anhydrobiosis in the tardigrade Hypsibius dujardini.</title>
        <authorList>
            <person name="Yoshida Y."/>
            <person name="Koutsovoulos G."/>
            <person name="Laetsch D."/>
            <person name="Stevens L."/>
            <person name="Kumar S."/>
            <person name="Horikawa D."/>
            <person name="Ishino K."/>
            <person name="Komine S."/>
            <person name="Tomita M."/>
            <person name="Blaxter M."/>
            <person name="Arakawa K."/>
        </authorList>
    </citation>
    <scope>NUCLEOTIDE SEQUENCE [LARGE SCALE GENOMIC DNA]</scope>
    <source>
        <strain evidence="11">Z151</strain>
    </source>
</reference>
<evidence type="ECO:0000313" key="11">
    <source>
        <dbReference type="Proteomes" id="UP000192578"/>
    </source>
</evidence>
<dbReference type="PANTHER" id="PTHR12791">
    <property type="entry name" value="GOLGI SNARE BET1-RELATED"/>
    <property type="match status" value="1"/>
</dbReference>
<feature type="domain" description="T-SNARE coiled-coil homology" evidence="9">
    <location>
        <begin position="55"/>
        <end position="117"/>
    </location>
</feature>
<protein>
    <recommendedName>
        <fullName evidence="9">t-SNARE coiled-coil homology domain-containing protein</fullName>
    </recommendedName>
</protein>
<keyword evidence="5 8" id="KW-1133">Transmembrane helix</keyword>